<evidence type="ECO:0000256" key="3">
    <source>
        <dbReference type="ARBA" id="ARBA00022525"/>
    </source>
</evidence>
<dbReference type="Pfam" id="PF00404">
    <property type="entry name" value="Dockerin_1"/>
    <property type="match status" value="1"/>
</dbReference>
<dbReference type="SUPFAM" id="SSF63825">
    <property type="entry name" value="YWTD domain"/>
    <property type="match status" value="1"/>
</dbReference>
<dbReference type="SUPFAM" id="SSF69322">
    <property type="entry name" value="Tricorn protease domain 2"/>
    <property type="match status" value="1"/>
</dbReference>
<evidence type="ECO:0000313" key="13">
    <source>
        <dbReference type="EMBL" id="MEQ2444612.1"/>
    </source>
</evidence>
<dbReference type="InterPro" id="IPR046450">
    <property type="entry name" value="PA_dom_sf"/>
</dbReference>
<feature type="domain" description="BIG2" evidence="12">
    <location>
        <begin position="2215"/>
        <end position="2291"/>
    </location>
</feature>
<keyword evidence="6 8" id="KW-0378">Hydrolase</keyword>
<protein>
    <submittedName>
        <fullName evidence="13">S8 family serine peptidase</fullName>
    </submittedName>
</protein>
<gene>
    <name evidence="13" type="ORF">WMO64_14185</name>
</gene>
<evidence type="ECO:0000256" key="7">
    <source>
        <dbReference type="ARBA" id="ARBA00022825"/>
    </source>
</evidence>
<dbReference type="SUPFAM" id="SSF49373">
    <property type="entry name" value="Invasin/intimin cell-adhesion fragments"/>
    <property type="match status" value="3"/>
</dbReference>
<dbReference type="RefSeq" id="WP_349232384.1">
    <property type="nucleotide sequence ID" value="NZ_JBBMFK010000028.1"/>
</dbReference>
<dbReference type="Gene3D" id="2.60.40.1080">
    <property type="match status" value="3"/>
</dbReference>
<evidence type="ECO:0000313" key="14">
    <source>
        <dbReference type="Proteomes" id="UP001464378"/>
    </source>
</evidence>
<feature type="active site" description="Charge relay system" evidence="8">
    <location>
        <position position="317"/>
    </location>
</feature>
<dbReference type="PANTHER" id="PTHR43806:SF11">
    <property type="entry name" value="CEREVISIN-RELATED"/>
    <property type="match status" value="1"/>
</dbReference>
<evidence type="ECO:0000256" key="2">
    <source>
        <dbReference type="ARBA" id="ARBA00022512"/>
    </source>
</evidence>
<dbReference type="PRINTS" id="PR00723">
    <property type="entry name" value="SUBTILISIN"/>
</dbReference>
<feature type="domain" description="BIG2" evidence="12">
    <location>
        <begin position="1847"/>
        <end position="1925"/>
    </location>
</feature>
<dbReference type="PROSITE" id="PS00138">
    <property type="entry name" value="SUBTILASE_SER"/>
    <property type="match status" value="1"/>
</dbReference>
<dbReference type="Gene3D" id="3.40.50.200">
    <property type="entry name" value="Peptidase S8/S53 domain"/>
    <property type="match status" value="1"/>
</dbReference>
<evidence type="ECO:0000256" key="1">
    <source>
        <dbReference type="ARBA" id="ARBA00011073"/>
    </source>
</evidence>
<dbReference type="PROSITE" id="PS51892">
    <property type="entry name" value="SUBTILASE"/>
    <property type="match status" value="1"/>
</dbReference>
<feature type="signal peptide" evidence="11">
    <location>
        <begin position="1"/>
        <end position="25"/>
    </location>
</feature>
<keyword evidence="3" id="KW-0964">Secreted</keyword>
<dbReference type="SUPFAM" id="SSF63446">
    <property type="entry name" value="Type I dockerin domain"/>
    <property type="match status" value="1"/>
</dbReference>
<dbReference type="Gene3D" id="1.10.1330.10">
    <property type="entry name" value="Dockerin domain"/>
    <property type="match status" value="1"/>
</dbReference>
<feature type="active site" description="Charge relay system" evidence="8">
    <location>
        <position position="645"/>
    </location>
</feature>
<evidence type="ECO:0000256" key="4">
    <source>
        <dbReference type="ARBA" id="ARBA00022670"/>
    </source>
</evidence>
<dbReference type="SUPFAM" id="SSF52025">
    <property type="entry name" value="PA domain"/>
    <property type="match status" value="1"/>
</dbReference>
<dbReference type="InterPro" id="IPR023828">
    <property type="entry name" value="Peptidase_S8_Ser-AS"/>
</dbReference>
<dbReference type="Pfam" id="PF02225">
    <property type="entry name" value="PA"/>
    <property type="match status" value="1"/>
</dbReference>
<name>A0ABV1EBE1_9FIRM</name>
<dbReference type="Proteomes" id="UP001464378">
    <property type="component" value="Unassembled WGS sequence"/>
</dbReference>
<dbReference type="CDD" id="cd14256">
    <property type="entry name" value="Dockerin_I"/>
    <property type="match status" value="1"/>
</dbReference>
<evidence type="ECO:0000256" key="10">
    <source>
        <dbReference type="SAM" id="MobiDB-lite"/>
    </source>
</evidence>
<evidence type="ECO:0000256" key="5">
    <source>
        <dbReference type="ARBA" id="ARBA00022729"/>
    </source>
</evidence>
<feature type="active site" description="Charge relay system" evidence="8">
    <location>
        <position position="243"/>
    </location>
</feature>
<dbReference type="InterPro" id="IPR003137">
    <property type="entry name" value="PA_domain"/>
</dbReference>
<sequence>MKKRIPALLLALVMTCSTLPMSAMAQDISFAASREAVTDDSVGPLSLAGVAEDSDTAQVDTLSEDNAQDDVNVTAEEVDNDANTVGLDVDGESPAKTQEPEADDLVTFVVNLKQDSLLDAGFSVEEISEGTSEVESYREEQEAVLDDFIDELTAAYGDEEGFSIGYTYTATTTGLSVTTAYGNKSEIAQMPQVSLVYVAPMFQVPEDQESLSPMTTNATTMIGSNILNESGYTGKGMRIAILDTGIYMDSPNFAPLSDDQLDDPLTVAELQSVWNDLNASQGNGNPALTYRNTKIPFAYNYNDGNLDASHNGTGSDHGTHVAGIAAANKIESGTGSDVVGVAPEAQLLVMKVFGGDGAGWDVVMAGLEDCVYLDVDAANLSLGSAAGFTDADADMTAILTALEEAGVQVVIASGNDTNSALQNLHGYNMSKITDPDNGLTGSPGTFSAALSVASVDNDKNTMMYFTVGDKNIGYTDNGNPNTLARLLNTSGQADYDFVVIDGFGESAEEFAAAEGKIAVVSRGGGVAFTDKQQNAQDAGAVALIIYNNVAGALNMGINTGSDFIPCVSISNTDGAYLAEMGEGTLTISGESMSFQLPKTISDFSSWGPTPDLKLKPEIAGVGGNIYSTRDPEYVSSGYGYMSGTSMATPQISGAVAVLRQYLEKKYPDMSKKDLRVLEAQLLMSTADPITLNDLPVSPRAQGAGLANLVESTSTEAYLASTSNSENRPKGEFGDDPEKTGVYSFPFTVTNISDEAQTYTVGSDVLTETIAYDEYIANTAYGLASKVTVTANNADYLDYDFNGDGKVTTADARMLLRHVEGVEAIPDTNPCYGNLDVTSDGVVDEKDVSALTDLCAGKILVPAGKTVNLTAHIVLTDADKAYMNQFPNGIYVEGFVYLYNQDAEGVDLNMPFLGFYGDWSAAPVFDDVDNPSLYGRTVYTFNQTVLGTNPYIRSSSRTGEEYNTFSYANPLAELDFGMLRNAKKLSFTVTDSTDSSKQYFNFETDYATKSYYNSTYAFIFPFYIYNADETENYVWRGLDADGNQLPDGTKAIYTVNAWLDDGDDIVDDTWSFPVTLDSVKPQILNSDSLQDAVNINKETGEISLTLEMQDNTNLAAVLFVDEDNNLLGRYEVANEPGESVTETCNITGFGPDFTIVLADYACNELELSVSLELGEYAGKKPAPKALDSGRLYGSEASGLSTLEQGWFSIDKNDLTDLRNETGETTTYFSAEYVNGRIVAQRNNGDLVLLTPYSSYWETYTIEKSSKSEGQPGFVTYYDMALDYVGQDDGDYVSVDRLYAVGWTYAGDTDGDTKDDGINGLYRLDFYTNGYFSASTIAELTGLNDGQEIVTLACDDNGQLYGISTDAIFYKIDKATGECTEVRALTEFSGKPNYTGLNVVQSMCFDHEQDLIYWVAHSQTPTGGTYIDVCYVYTIDPATGEMTELGTYGPTAASALFIPTDMESDLINFTDAKATNVSLSPYETWLLEGRSMRMEAQWTPWNAQTHPITWDSSNKDVATVSASGYVTALSAGDTTISATTQIYDWEGNLVDTTVTSTVHVVASSDEIFGYIVTDDNNNANQFKWVTYSDQTPNTITHLSAPTTSVISDGEVVTSPALWQGGAYYDGYVYTVTMEQWTEDNLIYSGTSLYKTQVTKGATPAETVFGEPEKVGNTLDIEVGNLGFDYNTGRLYGVDLTHNGLCIVDRSTGSVDPLVEFYDPDGNFNTLMTAMTVICKGDDTIILCADMDGKLYTVNPDTGALSCVYQGNGQEYWYYAAMGYDYNTGNIYWNPSMDSGNNPLNLVVLQENEWEPGTYTAQVTDIGDVASKYGVEQVVIFTIPDDELEAKTIPVEGISITNGDSITNLAGAQVQLKTQTEPLHPTVQTRTWESSNPDVASVDKFGMITCKQPGTATITVELEGFTDTIDVTVLPSAGNLDAFVVSDQGGSGYFDFWLNVNDYAPSSIELADSKIGVYSMRTGAYFDGDYYVYDSVGNFLRINAEDHNQFTTLGTVSDVVSAMAYDYTTNTMYAVTPATQAYNSQTGNYDLVCGKLCTVDLSNGELTEVAQLDAPVFALAADNNGTLYGIGGMVFSDDTTIPTKLVTIDTATGACTEMTEYTDSLASMYICADPYMGSYRPQMTYDAATNRLYLAATGKELTPYGYYDNASYGLVMIQLGDNAAVTNLGKMALVIRDQAKVGMLFMGLLCAVPDASELPESEAIAVEINKDYAACVVNGQTQLRAEVKPSGVDQTVAWSTSDDQIATVDENGMVTGVAPGVVTITATQGDLSDTCQVTVAAATSGSVAYTVTPSEGLISFDPEAPYEYTVVDSTVNGNVVGMDISGDTMYYMVEDPDYQFPCIYRYDLNTGMNTFLGCIITSIVNYSDMAYDDVNDILYVTSGNYIEQYALSNLGTDPLLYTAEQLLPDTPQALTVVDGTLYVVVRENTVAEGAFTSLMVVDFNASGMKYHYVKRHLGVDTANNVCEMDYNPFTGTFIFSDGKNCLYSISLDGETIIPIDCVGDVLEIKGIAIGSTSTATEPDTGDDSDNGEANVTDETGAAGETSETEETVSTGETGKTDETGSTSETGETGSVEDTGDAENAG</sequence>
<dbReference type="PANTHER" id="PTHR43806">
    <property type="entry name" value="PEPTIDASE S8"/>
    <property type="match status" value="1"/>
</dbReference>
<evidence type="ECO:0000256" key="8">
    <source>
        <dbReference type="PROSITE-ProRule" id="PRU01240"/>
    </source>
</evidence>
<feature type="region of interest" description="Disordered" evidence="10">
    <location>
        <begin position="2529"/>
        <end position="2598"/>
    </location>
</feature>
<keyword evidence="2" id="KW-0134">Cell wall</keyword>
<proteinExistence type="inferred from homology"/>
<keyword evidence="5 11" id="KW-0732">Signal</keyword>
<dbReference type="InterPro" id="IPR002105">
    <property type="entry name" value="Dockerin_1_rpt"/>
</dbReference>
<dbReference type="EMBL" id="JBBMFK010000028">
    <property type="protein sequence ID" value="MEQ2444612.1"/>
    <property type="molecule type" value="Genomic_DNA"/>
</dbReference>
<evidence type="ECO:0000259" key="12">
    <source>
        <dbReference type="SMART" id="SM00635"/>
    </source>
</evidence>
<accession>A0ABV1EBE1</accession>
<dbReference type="SMART" id="SM00635">
    <property type="entry name" value="BID_2"/>
    <property type="match status" value="3"/>
</dbReference>
<dbReference type="InterPro" id="IPR036852">
    <property type="entry name" value="Peptidase_S8/S53_dom_sf"/>
</dbReference>
<evidence type="ECO:0000256" key="9">
    <source>
        <dbReference type="RuleBase" id="RU003355"/>
    </source>
</evidence>
<evidence type="ECO:0000256" key="11">
    <source>
        <dbReference type="SAM" id="SignalP"/>
    </source>
</evidence>
<keyword evidence="14" id="KW-1185">Reference proteome</keyword>
<comment type="caution">
    <text evidence="13">The sequence shown here is derived from an EMBL/GenBank/DDBJ whole genome shotgun (WGS) entry which is preliminary data.</text>
</comment>
<feature type="region of interest" description="Disordered" evidence="10">
    <location>
        <begin position="79"/>
        <end position="99"/>
    </location>
</feature>
<dbReference type="Pfam" id="PF00082">
    <property type="entry name" value="Peptidase_S8"/>
    <property type="match status" value="1"/>
</dbReference>
<reference evidence="13 14" key="1">
    <citation type="submission" date="2024-03" db="EMBL/GenBank/DDBJ databases">
        <title>Human intestinal bacterial collection.</title>
        <authorList>
            <person name="Pauvert C."/>
            <person name="Hitch T.C.A."/>
            <person name="Clavel T."/>
        </authorList>
    </citation>
    <scope>NUCLEOTIDE SEQUENCE [LARGE SCALE GENOMIC DNA]</scope>
    <source>
        <strain evidence="13 14">CLA-AP-H29</strain>
    </source>
</reference>
<dbReference type="InterPro" id="IPR008964">
    <property type="entry name" value="Invasin/intimin_cell_adhesion"/>
</dbReference>
<dbReference type="PROSITE" id="PS00136">
    <property type="entry name" value="SUBTILASE_ASP"/>
    <property type="match status" value="1"/>
</dbReference>
<keyword evidence="4 8" id="KW-0645">Protease</keyword>
<dbReference type="SUPFAM" id="SSF52743">
    <property type="entry name" value="Subtilisin-like"/>
    <property type="match status" value="1"/>
</dbReference>
<dbReference type="InterPro" id="IPR015500">
    <property type="entry name" value="Peptidase_S8_subtilisin-rel"/>
</dbReference>
<dbReference type="InterPro" id="IPR022398">
    <property type="entry name" value="Peptidase_S8_His-AS"/>
</dbReference>
<dbReference type="InterPro" id="IPR050131">
    <property type="entry name" value="Peptidase_S8_subtilisin-like"/>
</dbReference>
<dbReference type="Gene3D" id="2.60.40.1710">
    <property type="entry name" value="Subtilisin-like superfamily"/>
    <property type="match status" value="1"/>
</dbReference>
<dbReference type="InterPro" id="IPR000209">
    <property type="entry name" value="Peptidase_S8/S53_dom"/>
</dbReference>
<dbReference type="InterPro" id="IPR003343">
    <property type="entry name" value="Big_2"/>
</dbReference>
<evidence type="ECO:0000256" key="6">
    <source>
        <dbReference type="ARBA" id="ARBA00022801"/>
    </source>
</evidence>
<comment type="similarity">
    <text evidence="1 8 9">Belongs to the peptidase S8 family.</text>
</comment>
<feature type="domain" description="BIG2" evidence="12">
    <location>
        <begin position="1471"/>
        <end position="1552"/>
    </location>
</feature>
<keyword evidence="7 8" id="KW-0720">Serine protease</keyword>
<dbReference type="InterPro" id="IPR023827">
    <property type="entry name" value="Peptidase_S8_Asp-AS"/>
</dbReference>
<feature type="chain" id="PRO_5045728213" evidence="11">
    <location>
        <begin position="26"/>
        <end position="2598"/>
    </location>
</feature>
<organism evidence="13 14">
    <name type="scientific">Pseudoflavonifractor intestinihominis</name>
    <dbReference type="NCBI Taxonomy" id="3133171"/>
    <lineage>
        <taxon>Bacteria</taxon>
        <taxon>Bacillati</taxon>
        <taxon>Bacillota</taxon>
        <taxon>Clostridia</taxon>
        <taxon>Eubacteriales</taxon>
        <taxon>Oscillospiraceae</taxon>
        <taxon>Pseudoflavonifractor</taxon>
    </lineage>
</organism>
<dbReference type="InterPro" id="IPR036439">
    <property type="entry name" value="Dockerin_dom_sf"/>
</dbReference>
<dbReference type="PROSITE" id="PS00137">
    <property type="entry name" value="SUBTILASE_HIS"/>
    <property type="match status" value="1"/>
</dbReference>
<dbReference type="Pfam" id="PF02368">
    <property type="entry name" value="Big_2"/>
    <property type="match status" value="3"/>
</dbReference>
<feature type="compositionally biased region" description="Low complexity" evidence="10">
    <location>
        <begin position="2551"/>
        <end position="2589"/>
    </location>
</feature>
<dbReference type="Gene3D" id="3.50.30.30">
    <property type="match status" value="1"/>
</dbReference>